<proteinExistence type="predicted"/>
<reference evidence="1 2" key="1">
    <citation type="journal article" date="2018" name="Nat. Genet.">
        <title>The Rosa genome provides new insights in the design of modern roses.</title>
        <authorList>
            <person name="Bendahmane M."/>
        </authorList>
    </citation>
    <scope>NUCLEOTIDE SEQUENCE [LARGE SCALE GENOMIC DNA]</scope>
    <source>
        <strain evidence="2">cv. Old Blush</strain>
    </source>
</reference>
<accession>A0A2P6QBB6</accession>
<evidence type="ECO:0000313" key="2">
    <source>
        <dbReference type="Proteomes" id="UP000238479"/>
    </source>
</evidence>
<dbReference type="Gramene" id="PRQ31464">
    <property type="protein sequence ID" value="PRQ31464"/>
    <property type="gene ID" value="RchiOBHm_Chr5g0035801"/>
</dbReference>
<dbReference type="AlphaFoldDB" id="A0A2P6QBB6"/>
<evidence type="ECO:0000313" key="1">
    <source>
        <dbReference type="EMBL" id="PRQ31464.1"/>
    </source>
</evidence>
<gene>
    <name evidence="1" type="ORF">RchiOBHm_Chr5g0035801</name>
</gene>
<organism evidence="1 2">
    <name type="scientific">Rosa chinensis</name>
    <name type="common">China rose</name>
    <dbReference type="NCBI Taxonomy" id="74649"/>
    <lineage>
        <taxon>Eukaryota</taxon>
        <taxon>Viridiplantae</taxon>
        <taxon>Streptophyta</taxon>
        <taxon>Embryophyta</taxon>
        <taxon>Tracheophyta</taxon>
        <taxon>Spermatophyta</taxon>
        <taxon>Magnoliopsida</taxon>
        <taxon>eudicotyledons</taxon>
        <taxon>Gunneridae</taxon>
        <taxon>Pentapetalae</taxon>
        <taxon>rosids</taxon>
        <taxon>fabids</taxon>
        <taxon>Rosales</taxon>
        <taxon>Rosaceae</taxon>
        <taxon>Rosoideae</taxon>
        <taxon>Rosoideae incertae sedis</taxon>
        <taxon>Rosa</taxon>
    </lineage>
</organism>
<dbReference type="Proteomes" id="UP000238479">
    <property type="component" value="Chromosome 5"/>
</dbReference>
<protein>
    <submittedName>
        <fullName evidence="1">Uncharacterized protein</fullName>
    </submittedName>
</protein>
<name>A0A2P6QBB6_ROSCH</name>
<keyword evidence="2" id="KW-1185">Reference proteome</keyword>
<comment type="caution">
    <text evidence="1">The sequence shown here is derived from an EMBL/GenBank/DDBJ whole genome shotgun (WGS) entry which is preliminary data.</text>
</comment>
<sequence length="80" mass="9263">MVCKGLCKTSCLMSYIGGINTVEYWKHCFLYTILLRAFEKLRQVIQCRLRPCQILSDNIYTRVRTGSIYTSFLTFSIVPG</sequence>
<dbReference type="EMBL" id="PDCK01000043">
    <property type="protein sequence ID" value="PRQ31464.1"/>
    <property type="molecule type" value="Genomic_DNA"/>
</dbReference>